<evidence type="ECO:0000313" key="2">
    <source>
        <dbReference type="EMBL" id="QTX33378.1"/>
    </source>
</evidence>
<feature type="domain" description="HD/PDEase" evidence="1">
    <location>
        <begin position="32"/>
        <end position="162"/>
    </location>
</feature>
<dbReference type="AlphaFoldDB" id="A0A9Q7AEU4"/>
<gene>
    <name evidence="2" type="ORF">KAR29_05765</name>
</gene>
<accession>A0A9Q7AEU4</accession>
<dbReference type="Proteomes" id="UP000671879">
    <property type="component" value="Chromosome"/>
</dbReference>
<name>A0A9Q7AEU4_9BACT</name>
<dbReference type="Pfam" id="PF01966">
    <property type="entry name" value="HD"/>
    <property type="match status" value="1"/>
</dbReference>
<proteinExistence type="predicted"/>
<dbReference type="InterPro" id="IPR003607">
    <property type="entry name" value="HD/PDEase_dom"/>
</dbReference>
<dbReference type="InterPro" id="IPR006675">
    <property type="entry name" value="HDIG_dom"/>
</dbReference>
<dbReference type="RefSeq" id="WP_274374664.1">
    <property type="nucleotide sequence ID" value="NZ_CP072943.1"/>
</dbReference>
<dbReference type="NCBIfam" id="TIGR00277">
    <property type="entry name" value="HDIG"/>
    <property type="match status" value="1"/>
</dbReference>
<dbReference type="SMART" id="SM00471">
    <property type="entry name" value="HDc"/>
    <property type="match status" value="1"/>
</dbReference>
<dbReference type="InterPro" id="IPR006674">
    <property type="entry name" value="HD_domain"/>
</dbReference>
<keyword evidence="3" id="KW-1185">Reference proteome</keyword>
<organism evidence="2 3">
    <name type="scientific">Aminithiophilus ramosus</name>
    <dbReference type="NCBI Taxonomy" id="3029084"/>
    <lineage>
        <taxon>Bacteria</taxon>
        <taxon>Thermotogati</taxon>
        <taxon>Synergistota</taxon>
        <taxon>Synergistia</taxon>
        <taxon>Synergistales</taxon>
        <taxon>Aminithiophilaceae</taxon>
        <taxon>Aminithiophilus</taxon>
    </lineage>
</organism>
<evidence type="ECO:0000259" key="1">
    <source>
        <dbReference type="SMART" id="SM00471"/>
    </source>
</evidence>
<sequence length="259" mass="28663">MIGKGSTKKGDFRDWFVSFVGSYEEEGRLHPLLELKRDHSLRVAALARQIAGEIGTDVEEAEAVGLLHDAGRFPQYRDYGTFYDALSVDHGCLGRTVIEGALDRGELALDGKLRLPLLTAVEHHNALALPEGLDGTALVLASLVRDADKVDIFSVVRHWFEAGRAGELLPRLEPEGNLSPGLLEEWDREGRLTHRHIRTLSDFLVLQLSWIDDVNYAPALALLVERGNLDWIAARLPDEGRTVALGTVERARSRIAGTF</sequence>
<dbReference type="SUPFAM" id="SSF109604">
    <property type="entry name" value="HD-domain/PDEase-like"/>
    <property type="match status" value="1"/>
</dbReference>
<dbReference type="EMBL" id="CP072943">
    <property type="protein sequence ID" value="QTX33378.1"/>
    <property type="molecule type" value="Genomic_DNA"/>
</dbReference>
<reference evidence="3" key="1">
    <citation type="submission" date="2021-04" db="EMBL/GenBank/DDBJ databases">
        <title>A novel Synergistetes isolate from a pyrite-forming mixed culture.</title>
        <authorList>
            <person name="Bunk B."/>
            <person name="Sproer C."/>
            <person name="Spring S."/>
            <person name="Pester M."/>
        </authorList>
    </citation>
    <scope>NUCLEOTIDE SEQUENCE [LARGE SCALE GENOMIC DNA]</scope>
    <source>
        <strain evidence="3">J.5.4.2-T.3.5.2</strain>
    </source>
</reference>
<protein>
    <submittedName>
        <fullName evidence="2">HD domain-containing protein</fullName>
    </submittedName>
</protein>
<dbReference type="Gene3D" id="1.10.3210.10">
    <property type="entry name" value="Hypothetical protein af1432"/>
    <property type="match status" value="1"/>
</dbReference>
<evidence type="ECO:0000313" key="3">
    <source>
        <dbReference type="Proteomes" id="UP000671879"/>
    </source>
</evidence>
<dbReference type="KEGG" id="aram:KAR29_05765"/>
<dbReference type="CDD" id="cd00077">
    <property type="entry name" value="HDc"/>
    <property type="match status" value="1"/>
</dbReference>